<dbReference type="AlphaFoldDB" id="A0AAN9J672"/>
<dbReference type="Proteomes" id="UP001359559">
    <property type="component" value="Unassembled WGS sequence"/>
</dbReference>
<keyword evidence="2" id="KW-1185">Reference proteome</keyword>
<gene>
    <name evidence="1" type="ORF">RJT34_15855</name>
</gene>
<reference evidence="1 2" key="1">
    <citation type="submission" date="2024-01" db="EMBL/GenBank/DDBJ databases">
        <title>The genomes of 5 underutilized Papilionoideae crops provide insights into root nodulation and disease resistance.</title>
        <authorList>
            <person name="Yuan L."/>
        </authorList>
    </citation>
    <scope>NUCLEOTIDE SEQUENCE [LARGE SCALE GENOMIC DNA]</scope>
    <source>
        <strain evidence="1">LY-2023</strain>
        <tissue evidence="1">Leaf</tissue>
    </source>
</reference>
<sequence>MKLYKHSGLPEEYQNKGYNCVAQEWEKGSLKGREQSGEFGLTSDQRVERSFEEKCSERIEKCKRHNTNLYRELSSYTPLSSRSKRARFMIFRLSVLCSASASASASSALPF</sequence>
<evidence type="ECO:0000313" key="2">
    <source>
        <dbReference type="Proteomes" id="UP001359559"/>
    </source>
</evidence>
<name>A0AAN9J672_CLITE</name>
<comment type="caution">
    <text evidence="1">The sequence shown here is derived from an EMBL/GenBank/DDBJ whole genome shotgun (WGS) entry which is preliminary data.</text>
</comment>
<accession>A0AAN9J672</accession>
<dbReference type="EMBL" id="JAYKXN010000004">
    <property type="protein sequence ID" value="KAK7292995.1"/>
    <property type="molecule type" value="Genomic_DNA"/>
</dbReference>
<protein>
    <submittedName>
        <fullName evidence="1">Uncharacterized protein</fullName>
    </submittedName>
</protein>
<evidence type="ECO:0000313" key="1">
    <source>
        <dbReference type="EMBL" id="KAK7292995.1"/>
    </source>
</evidence>
<organism evidence="1 2">
    <name type="scientific">Clitoria ternatea</name>
    <name type="common">Butterfly pea</name>
    <dbReference type="NCBI Taxonomy" id="43366"/>
    <lineage>
        <taxon>Eukaryota</taxon>
        <taxon>Viridiplantae</taxon>
        <taxon>Streptophyta</taxon>
        <taxon>Embryophyta</taxon>
        <taxon>Tracheophyta</taxon>
        <taxon>Spermatophyta</taxon>
        <taxon>Magnoliopsida</taxon>
        <taxon>eudicotyledons</taxon>
        <taxon>Gunneridae</taxon>
        <taxon>Pentapetalae</taxon>
        <taxon>rosids</taxon>
        <taxon>fabids</taxon>
        <taxon>Fabales</taxon>
        <taxon>Fabaceae</taxon>
        <taxon>Papilionoideae</taxon>
        <taxon>50 kb inversion clade</taxon>
        <taxon>NPAAA clade</taxon>
        <taxon>indigoferoid/millettioid clade</taxon>
        <taxon>Phaseoleae</taxon>
        <taxon>Clitoria</taxon>
    </lineage>
</organism>
<proteinExistence type="predicted"/>